<sequence>MMTIEQALALTPGGFKLFYFIADMDTAYYRDRNGNEIHKLRGIYYAQYNGKWSGNLDSLEAAQAWLNDKKKWWGK</sequence>
<proteinExistence type="predicted"/>
<accession>A0A482MTR6</accession>
<evidence type="ECO:0000313" key="2">
    <source>
        <dbReference type="Proteomes" id="UP000307461"/>
    </source>
</evidence>
<dbReference type="EMBL" id="MK373772">
    <property type="protein sequence ID" value="QBQ76683.1"/>
    <property type="molecule type" value="Genomic_DNA"/>
</dbReference>
<keyword evidence="2" id="KW-1185">Reference proteome</keyword>
<evidence type="ECO:0000313" key="1">
    <source>
        <dbReference type="EMBL" id="QBQ76683.1"/>
    </source>
</evidence>
<reference evidence="1 2" key="1">
    <citation type="submission" date="2019-01" db="EMBL/GenBank/DDBJ databases">
        <title>Still something new to discover - new insights into E. coli phage diversity and taxonomy.</title>
        <authorList>
            <person name="Korf I.H.E."/>
            <person name="Adriaennsens E."/>
            <person name="Dreiseikelmann B."/>
            <person name="Kropinski A."/>
            <person name="Nimtz M."/>
            <person name="Meier-Kolthoff J.P."/>
            <person name="Rohde M."/>
            <person name="van Raaij M."/>
            <person name="Wittmann J."/>
        </authorList>
    </citation>
    <scope>NUCLEOTIDE SEQUENCE [LARGE SCALE GENOMIC DNA]</scope>
</reference>
<organism evidence="1 2">
    <name type="scientific">Escherichia phage PTXU04</name>
    <dbReference type="NCBI Taxonomy" id="2508206"/>
    <lineage>
        <taxon>Viruses</taxon>
        <taxon>Duplodnaviria</taxon>
        <taxon>Heunggongvirae</taxon>
        <taxon>Uroviricota</taxon>
        <taxon>Caudoviricetes</taxon>
        <taxon>Xuquatrovirus</taxon>
        <taxon>Xuquatrovirus PTXU04</taxon>
    </lineage>
</organism>
<dbReference type="Proteomes" id="UP000307461">
    <property type="component" value="Segment"/>
</dbReference>
<protein>
    <submittedName>
        <fullName evidence="1">Uncharacterized protein</fullName>
    </submittedName>
</protein>
<gene>
    <name evidence="1" type="ORF">PTXU04_00069</name>
</gene>
<name>A0A482MTR6_9CAUD</name>